<accession>A0AAV0BTG0</accession>
<proteinExistence type="predicted"/>
<evidence type="ECO:0000313" key="2">
    <source>
        <dbReference type="EMBL" id="CAH7689532.1"/>
    </source>
</evidence>
<keyword evidence="4" id="KW-1185">Reference proteome</keyword>
<evidence type="ECO:0000256" key="1">
    <source>
        <dbReference type="SAM" id="MobiDB-lite"/>
    </source>
</evidence>
<name>A0AAV0BTG0_PHAPC</name>
<reference evidence="2" key="1">
    <citation type="submission" date="2022-06" db="EMBL/GenBank/DDBJ databases">
        <authorList>
            <consortium name="SYNGENTA / RWTH Aachen University"/>
        </authorList>
    </citation>
    <scope>NUCLEOTIDE SEQUENCE</scope>
</reference>
<comment type="caution">
    <text evidence="2">The sequence shown here is derived from an EMBL/GenBank/DDBJ whole genome shotgun (WGS) entry which is preliminary data.</text>
</comment>
<protein>
    <submittedName>
        <fullName evidence="2">Expressed protein</fullName>
    </submittedName>
</protein>
<evidence type="ECO:0000313" key="3">
    <source>
        <dbReference type="EMBL" id="CAH7690006.1"/>
    </source>
</evidence>
<dbReference type="AlphaFoldDB" id="A0AAV0BTG0"/>
<feature type="region of interest" description="Disordered" evidence="1">
    <location>
        <begin position="1"/>
        <end position="27"/>
    </location>
</feature>
<gene>
    <name evidence="2" type="ORF">PPACK8108_LOCUS24615</name>
    <name evidence="3" type="ORF">PPACK8108_LOCUS25221</name>
</gene>
<dbReference type="EMBL" id="CALTRL010006081">
    <property type="protein sequence ID" value="CAH7689532.1"/>
    <property type="molecule type" value="Genomic_DNA"/>
</dbReference>
<dbReference type="EMBL" id="CALTRL010006180">
    <property type="protein sequence ID" value="CAH7690006.1"/>
    <property type="molecule type" value="Genomic_DNA"/>
</dbReference>
<organism evidence="2 4">
    <name type="scientific">Phakopsora pachyrhizi</name>
    <name type="common">Asian soybean rust disease fungus</name>
    <dbReference type="NCBI Taxonomy" id="170000"/>
    <lineage>
        <taxon>Eukaryota</taxon>
        <taxon>Fungi</taxon>
        <taxon>Dikarya</taxon>
        <taxon>Basidiomycota</taxon>
        <taxon>Pucciniomycotina</taxon>
        <taxon>Pucciniomycetes</taxon>
        <taxon>Pucciniales</taxon>
        <taxon>Phakopsoraceae</taxon>
        <taxon>Phakopsora</taxon>
    </lineage>
</organism>
<sequence>MTLRKRSSVIVPSALSPGRLHSQTRRTRGVHADLKANNTTAVPNLYSVEPKASKSSRKPAFKVYCDVYETEPIMNPIVNLDRRPVLGLMKSISGLQTVVNEKENRNNAFEHEGIVLDKRSSVDLSINRQILGDKASQPAGTNCVEHWGGKVPFQPCSPDRVKPKQTFHTSRDKVLGSSRNLRTSGRWSHESDAGNQLYPENQESSIFSSSIFTTIGESQKQSHSFEGTATEEVDSLVARLEALGTAQQYDGGDSPDDTECTVNLIEPLPADAICPGAPKIPSSSTMPSFDDGDDFNNFEFGAKEVAVNIKPLCQHQMSPLAEVTEAYTGQQGGWSPPLEYSSSASDESLPVVFTTLPTIAQDERNINPTGKKNRTSIAADSEFILDNSTPRFKRRRDQALMTGRQATASTSKPLLRI</sequence>
<dbReference type="Proteomes" id="UP001153365">
    <property type="component" value="Unassembled WGS sequence"/>
</dbReference>
<evidence type="ECO:0000313" key="4">
    <source>
        <dbReference type="Proteomes" id="UP001153365"/>
    </source>
</evidence>